<gene>
    <name evidence="1" type="ORF">CK503_11270</name>
</gene>
<proteinExistence type="predicted"/>
<evidence type="ECO:0000313" key="1">
    <source>
        <dbReference type="EMBL" id="PAU93724.1"/>
    </source>
</evidence>
<name>A0A2A2G9P5_9BACT</name>
<keyword evidence="2" id="KW-1185">Reference proteome</keyword>
<dbReference type="Proteomes" id="UP000218831">
    <property type="component" value="Unassembled WGS sequence"/>
</dbReference>
<reference evidence="1 2" key="1">
    <citation type="submission" date="2017-08" db="EMBL/GenBank/DDBJ databases">
        <title>Aliifodinibius alkalisoli sp. nov., isolated from saline alkaline soil.</title>
        <authorList>
            <person name="Liu D."/>
            <person name="Zhang G."/>
        </authorList>
    </citation>
    <scope>NUCLEOTIDE SEQUENCE [LARGE SCALE GENOMIC DNA]</scope>
    <source>
        <strain evidence="1 2">WN023</strain>
    </source>
</reference>
<accession>A0A2A2G9P5</accession>
<comment type="caution">
    <text evidence="1">The sequence shown here is derived from an EMBL/GenBank/DDBJ whole genome shotgun (WGS) entry which is preliminary data.</text>
</comment>
<dbReference type="RefSeq" id="WP_095606915.1">
    <property type="nucleotide sequence ID" value="NZ_NSKE01000007.1"/>
</dbReference>
<organism evidence="1 2">
    <name type="scientific">Fodinibius salipaludis</name>
    <dbReference type="NCBI Taxonomy" id="2032627"/>
    <lineage>
        <taxon>Bacteria</taxon>
        <taxon>Pseudomonadati</taxon>
        <taxon>Balneolota</taxon>
        <taxon>Balneolia</taxon>
        <taxon>Balneolales</taxon>
        <taxon>Balneolaceae</taxon>
        <taxon>Fodinibius</taxon>
    </lineage>
</organism>
<protein>
    <submittedName>
        <fullName evidence="1">Uncharacterized protein</fullName>
    </submittedName>
</protein>
<dbReference type="EMBL" id="NSKE01000007">
    <property type="protein sequence ID" value="PAU93724.1"/>
    <property type="molecule type" value="Genomic_DNA"/>
</dbReference>
<evidence type="ECO:0000313" key="2">
    <source>
        <dbReference type="Proteomes" id="UP000218831"/>
    </source>
</evidence>
<sequence>MSQREVNTLIQILCSSFYISRYVDQELPIKELAIDLYKLIGTYGKEAEETLQEFDGYTFEDVEAAIFKSRRNKLKKKLDSLVEKLEFESPEPIRSQNGSGKNSSIYKKVDRLNADTHRIIQKWYSEFKALGGSTCYKFEQEEFDKIKKKLKHIARYQIKLKAMDQVAEEASLEGKYKFYKEFESVPDACSYYEKKLGDKVSRDLLKAQIKDKARIIEDGQEVSWKKINGRINSWVDYENDKPNKKKVIPTD</sequence>
<dbReference type="AlphaFoldDB" id="A0A2A2G9P5"/>